<dbReference type="AlphaFoldDB" id="A0A1B1ML07"/>
<dbReference type="Proteomes" id="UP000092598">
    <property type="component" value="Chromosome"/>
</dbReference>
<dbReference type="EMBL" id="CP016438">
    <property type="protein sequence ID" value="ANS69254.1"/>
    <property type="molecule type" value="Genomic_DNA"/>
</dbReference>
<feature type="compositionally biased region" description="Polar residues" evidence="1">
    <location>
        <begin position="10"/>
        <end position="25"/>
    </location>
</feature>
<evidence type="ECO:0000313" key="3">
    <source>
        <dbReference type="Proteomes" id="UP000092598"/>
    </source>
</evidence>
<evidence type="ECO:0000256" key="1">
    <source>
        <dbReference type="SAM" id="MobiDB-lite"/>
    </source>
</evidence>
<dbReference type="RefSeq" id="WP_067442833.1">
    <property type="nucleotide sequence ID" value="NZ_CP016438.1"/>
</dbReference>
<organism evidence="2 3">
    <name type="scientific">Streptomyces lincolnensis</name>
    <dbReference type="NCBI Taxonomy" id="1915"/>
    <lineage>
        <taxon>Bacteria</taxon>
        <taxon>Bacillati</taxon>
        <taxon>Actinomycetota</taxon>
        <taxon>Actinomycetes</taxon>
        <taxon>Kitasatosporales</taxon>
        <taxon>Streptomycetaceae</taxon>
        <taxon>Streptomyces</taxon>
    </lineage>
</organism>
<feature type="region of interest" description="Disordered" evidence="1">
    <location>
        <begin position="1"/>
        <end position="30"/>
    </location>
</feature>
<proteinExistence type="predicted"/>
<gene>
    <name evidence="2" type="ORF">SLINC_7030</name>
</gene>
<reference evidence="2 3" key="1">
    <citation type="submission" date="2016-07" db="EMBL/GenBank/DDBJ databases">
        <title>Enhancement of antibiotic productionsby engineered nitrateutilization in actinobacteria.</title>
        <authorList>
            <person name="Meng S.C."/>
        </authorList>
    </citation>
    <scope>NUCLEOTIDE SEQUENCE [LARGE SCALE GENOMIC DNA]</scope>
    <source>
        <strain evidence="2 3">NRRL 2936</strain>
    </source>
</reference>
<name>A0A1B1ML07_STRLN</name>
<evidence type="ECO:0000313" key="2">
    <source>
        <dbReference type="EMBL" id="ANS69254.1"/>
    </source>
</evidence>
<sequence>MGLSFHRNPDGSTTGRNQDTNFTVTDTDEEEVKRRLYEDAGWEYTPPPPPVPAGFHRFALVDDAFDGVGFGGARYASLREDPPVGCVPVDWGRLALKCERPGATLWDAIADTVSEVRCEHGVVMNSLGIEKADEWFDARKDGYGAEIAAQLLLMAAQRAALLGYGRQDLIRLLEATGIE</sequence>
<dbReference type="OrthoDB" id="4263950at2"/>
<protein>
    <submittedName>
        <fullName evidence="2">Uncharacterized protein</fullName>
    </submittedName>
</protein>
<keyword evidence="3" id="KW-1185">Reference proteome</keyword>
<dbReference type="KEGG" id="sls:SLINC_7030"/>
<accession>A0A1B1ML07</accession>